<keyword evidence="4" id="KW-1185">Reference proteome</keyword>
<evidence type="ECO:0000313" key="4">
    <source>
        <dbReference type="Proteomes" id="UP000243525"/>
    </source>
</evidence>
<name>A0A2T5C473_9BACT</name>
<dbReference type="PANTHER" id="PTHR42852:SF17">
    <property type="entry name" value="THIOREDOXIN-LIKE PROTEIN HI_1115"/>
    <property type="match status" value="1"/>
</dbReference>
<evidence type="ECO:0000313" key="3">
    <source>
        <dbReference type="EMBL" id="PTN09568.1"/>
    </source>
</evidence>
<feature type="signal peptide" evidence="1">
    <location>
        <begin position="1"/>
        <end position="21"/>
    </location>
</feature>
<dbReference type="InterPro" id="IPR013740">
    <property type="entry name" value="Redoxin"/>
</dbReference>
<dbReference type="RefSeq" id="WP_107821468.1">
    <property type="nucleotide sequence ID" value="NZ_OY782574.1"/>
</dbReference>
<reference evidence="3 4" key="1">
    <citation type="submission" date="2018-04" db="EMBL/GenBank/DDBJ databases">
        <title>Genomic Encyclopedia of Archaeal and Bacterial Type Strains, Phase II (KMG-II): from individual species to whole genera.</title>
        <authorList>
            <person name="Goeker M."/>
        </authorList>
    </citation>
    <scope>NUCLEOTIDE SEQUENCE [LARGE SCALE GENOMIC DNA]</scope>
    <source>
        <strain evidence="3 4">DSM 28823</strain>
    </source>
</reference>
<feature type="chain" id="PRO_5015785963" evidence="1">
    <location>
        <begin position="22"/>
        <end position="404"/>
    </location>
</feature>
<dbReference type="Proteomes" id="UP000243525">
    <property type="component" value="Unassembled WGS sequence"/>
</dbReference>
<gene>
    <name evidence="3" type="ORF">C8N47_104113</name>
</gene>
<dbReference type="InterPro" id="IPR013766">
    <property type="entry name" value="Thioredoxin_domain"/>
</dbReference>
<dbReference type="PROSITE" id="PS51352">
    <property type="entry name" value="THIOREDOXIN_2"/>
    <property type="match status" value="1"/>
</dbReference>
<dbReference type="GO" id="GO:0016491">
    <property type="term" value="F:oxidoreductase activity"/>
    <property type="evidence" value="ECO:0007669"/>
    <property type="project" value="InterPro"/>
</dbReference>
<keyword evidence="1" id="KW-0732">Signal</keyword>
<dbReference type="EMBL" id="QAAD01000004">
    <property type="protein sequence ID" value="PTN09568.1"/>
    <property type="molecule type" value="Genomic_DNA"/>
</dbReference>
<comment type="caution">
    <text evidence="3">The sequence shown here is derived from an EMBL/GenBank/DDBJ whole genome shotgun (WGS) entry which is preliminary data.</text>
</comment>
<dbReference type="OrthoDB" id="616241at2"/>
<dbReference type="Pfam" id="PF08534">
    <property type="entry name" value="Redoxin"/>
    <property type="match status" value="1"/>
</dbReference>
<keyword evidence="3" id="KW-0413">Isomerase</keyword>
<dbReference type="InterPro" id="IPR036249">
    <property type="entry name" value="Thioredoxin-like_sf"/>
</dbReference>
<evidence type="ECO:0000259" key="2">
    <source>
        <dbReference type="PROSITE" id="PS51352"/>
    </source>
</evidence>
<dbReference type="AlphaFoldDB" id="A0A2T5C473"/>
<accession>A0A2T5C473</accession>
<protein>
    <submittedName>
        <fullName evidence="3">Thiol-disulfide isomerase/thioredoxin</fullName>
    </submittedName>
</protein>
<dbReference type="SUPFAM" id="SSF52833">
    <property type="entry name" value="Thioredoxin-like"/>
    <property type="match status" value="1"/>
</dbReference>
<proteinExistence type="predicted"/>
<dbReference type="PROSITE" id="PS51257">
    <property type="entry name" value="PROKAR_LIPOPROTEIN"/>
    <property type="match status" value="1"/>
</dbReference>
<sequence length="404" mass="44980">MKIRFYLGALVAILLASCQSATRQLTPETYRAVFDAQDQQEIPFLFKVKSATSLEIYNGDEVIVVDEISYSNDSVTIQLPVFDSFIKARIDAGGRLEGYYSKPGASYKVPFRAVVGDHRFTVAAEPTVDITGDWQVLFGKDSTDQTSWAKGSFEQDGSRVTGTFRTPTGDYRFLEGVMDGNQLKLSAFDGVHLFLFTATVADSSLNGTFYSKNSWKESFSGVRNERFELPDPESLTTLKEGYESISFSFPDEHGALVSLSDEQFKDKVVVVQIMGSWCPNCLDETRYFASYARTHANQPLAFVGLAFEYAKTDSACFAAIARLKQNVGVDYPILLAMNGTENRKEASAKIPGLSRIMSYPTSIIIDKQGHVRRIHTGFDGPATGDKYTAYQTRFDHFIQKLMAE</sequence>
<dbReference type="InterPro" id="IPR050553">
    <property type="entry name" value="Thioredoxin_ResA/DsbE_sf"/>
</dbReference>
<dbReference type="GO" id="GO:0016853">
    <property type="term" value="F:isomerase activity"/>
    <property type="evidence" value="ECO:0007669"/>
    <property type="project" value="UniProtKB-KW"/>
</dbReference>
<dbReference type="Gene3D" id="3.40.30.10">
    <property type="entry name" value="Glutaredoxin"/>
    <property type="match status" value="1"/>
</dbReference>
<dbReference type="CDD" id="cd02966">
    <property type="entry name" value="TlpA_like_family"/>
    <property type="match status" value="1"/>
</dbReference>
<evidence type="ECO:0000256" key="1">
    <source>
        <dbReference type="SAM" id="SignalP"/>
    </source>
</evidence>
<feature type="domain" description="Thioredoxin" evidence="2">
    <location>
        <begin position="238"/>
        <end position="399"/>
    </location>
</feature>
<dbReference type="PANTHER" id="PTHR42852">
    <property type="entry name" value="THIOL:DISULFIDE INTERCHANGE PROTEIN DSBE"/>
    <property type="match status" value="1"/>
</dbReference>
<organism evidence="3 4">
    <name type="scientific">Mangrovibacterium marinum</name>
    <dbReference type="NCBI Taxonomy" id="1639118"/>
    <lineage>
        <taxon>Bacteria</taxon>
        <taxon>Pseudomonadati</taxon>
        <taxon>Bacteroidota</taxon>
        <taxon>Bacteroidia</taxon>
        <taxon>Marinilabiliales</taxon>
        <taxon>Prolixibacteraceae</taxon>
        <taxon>Mangrovibacterium</taxon>
    </lineage>
</organism>